<evidence type="ECO:0000313" key="15">
    <source>
        <dbReference type="Proteomes" id="UP000762676"/>
    </source>
</evidence>
<evidence type="ECO:0000256" key="7">
    <source>
        <dbReference type="ARBA" id="ARBA00023065"/>
    </source>
</evidence>
<keyword evidence="6" id="KW-0915">Sodium</keyword>
<organism evidence="14 15">
    <name type="scientific">Elysia marginata</name>
    <dbReference type="NCBI Taxonomy" id="1093978"/>
    <lineage>
        <taxon>Eukaryota</taxon>
        <taxon>Metazoa</taxon>
        <taxon>Spiralia</taxon>
        <taxon>Lophotrochozoa</taxon>
        <taxon>Mollusca</taxon>
        <taxon>Gastropoda</taxon>
        <taxon>Heterobranchia</taxon>
        <taxon>Euthyneura</taxon>
        <taxon>Panpulmonata</taxon>
        <taxon>Sacoglossa</taxon>
        <taxon>Placobranchoidea</taxon>
        <taxon>Plakobranchidae</taxon>
        <taxon>Elysia</taxon>
    </lineage>
</organism>
<dbReference type="InterPro" id="IPR001873">
    <property type="entry name" value="ENaC"/>
</dbReference>
<dbReference type="Proteomes" id="UP000762676">
    <property type="component" value="Unassembled WGS sequence"/>
</dbReference>
<evidence type="ECO:0000256" key="13">
    <source>
        <dbReference type="SAM" id="Phobius"/>
    </source>
</evidence>
<dbReference type="Pfam" id="PF00858">
    <property type="entry name" value="ASC"/>
    <property type="match status" value="1"/>
</dbReference>
<feature type="region of interest" description="Disordered" evidence="12">
    <location>
        <begin position="173"/>
        <end position="192"/>
    </location>
</feature>
<dbReference type="AlphaFoldDB" id="A0AAV4FB81"/>
<comment type="similarity">
    <text evidence="11">Belongs to the amiloride-sensitive sodium channel (TC 1.A.6) family.</text>
</comment>
<keyword evidence="7 11" id="KW-0406">Ion transport</keyword>
<proteinExistence type="inferred from homology"/>
<feature type="transmembrane region" description="Helical" evidence="13">
    <location>
        <begin position="138"/>
        <end position="162"/>
    </location>
</feature>
<reference evidence="14 15" key="1">
    <citation type="journal article" date="2021" name="Elife">
        <title>Chloroplast acquisition without the gene transfer in kleptoplastic sea slugs, Plakobranchus ocellatus.</title>
        <authorList>
            <person name="Maeda T."/>
            <person name="Takahashi S."/>
            <person name="Yoshida T."/>
            <person name="Shimamura S."/>
            <person name="Takaki Y."/>
            <person name="Nagai Y."/>
            <person name="Toyoda A."/>
            <person name="Suzuki Y."/>
            <person name="Arimoto A."/>
            <person name="Ishii H."/>
            <person name="Satoh N."/>
            <person name="Nishiyama T."/>
            <person name="Hasebe M."/>
            <person name="Maruyama T."/>
            <person name="Minagawa J."/>
            <person name="Obokata J."/>
            <person name="Shigenobu S."/>
        </authorList>
    </citation>
    <scope>NUCLEOTIDE SEQUENCE [LARGE SCALE GENOMIC DNA]</scope>
</reference>
<evidence type="ECO:0000256" key="10">
    <source>
        <dbReference type="ARBA" id="ARBA00023303"/>
    </source>
</evidence>
<dbReference type="EMBL" id="BMAT01007734">
    <property type="protein sequence ID" value="GFR70276.1"/>
    <property type="molecule type" value="Genomic_DNA"/>
</dbReference>
<evidence type="ECO:0000256" key="12">
    <source>
        <dbReference type="SAM" id="MobiDB-lite"/>
    </source>
</evidence>
<keyword evidence="9 11" id="KW-0739">Sodium transport</keyword>
<dbReference type="GO" id="GO:0005886">
    <property type="term" value="C:plasma membrane"/>
    <property type="evidence" value="ECO:0007669"/>
    <property type="project" value="TreeGrafter"/>
</dbReference>
<name>A0AAV4FB81_9GAST</name>
<accession>A0AAV4FB81</accession>
<keyword evidence="10 11" id="KW-0407">Ion channel</keyword>
<gene>
    <name evidence="14" type="ORF">ElyMa_003781300</name>
</gene>
<evidence type="ECO:0000256" key="8">
    <source>
        <dbReference type="ARBA" id="ARBA00023136"/>
    </source>
</evidence>
<comment type="subcellular location">
    <subcellularLocation>
        <location evidence="1">Membrane</location>
        <topology evidence="1">Multi-pass membrane protein</topology>
    </subcellularLocation>
</comment>
<evidence type="ECO:0000256" key="5">
    <source>
        <dbReference type="ARBA" id="ARBA00022989"/>
    </source>
</evidence>
<evidence type="ECO:0000256" key="6">
    <source>
        <dbReference type="ARBA" id="ARBA00023053"/>
    </source>
</evidence>
<dbReference type="PANTHER" id="PTHR11690:SF293">
    <property type="entry name" value="ACID-SENSING ION CHANNEL 1"/>
    <property type="match status" value="1"/>
</dbReference>
<evidence type="ECO:0000313" key="14">
    <source>
        <dbReference type="EMBL" id="GFR70276.1"/>
    </source>
</evidence>
<protein>
    <submittedName>
        <fullName evidence="14">Acid-sensing ion channel 4</fullName>
    </submittedName>
</protein>
<dbReference type="PANTHER" id="PTHR11690">
    <property type="entry name" value="AMILORIDE-SENSITIVE SODIUM CHANNEL-RELATED"/>
    <property type="match status" value="1"/>
</dbReference>
<keyword evidence="8 13" id="KW-0472">Membrane</keyword>
<evidence type="ECO:0000256" key="11">
    <source>
        <dbReference type="RuleBase" id="RU000679"/>
    </source>
</evidence>
<evidence type="ECO:0000256" key="3">
    <source>
        <dbReference type="ARBA" id="ARBA00022461"/>
    </source>
</evidence>
<dbReference type="Gene3D" id="1.10.287.770">
    <property type="entry name" value="YojJ-like"/>
    <property type="match status" value="1"/>
</dbReference>
<keyword evidence="3 11" id="KW-0894">Sodium channel</keyword>
<dbReference type="GO" id="GO:0015280">
    <property type="term" value="F:ligand-gated sodium channel activity"/>
    <property type="evidence" value="ECO:0007669"/>
    <property type="project" value="TreeGrafter"/>
</dbReference>
<evidence type="ECO:0000256" key="1">
    <source>
        <dbReference type="ARBA" id="ARBA00004141"/>
    </source>
</evidence>
<sequence length="192" mass="21947">MILVSSAKLNEALSNGGRPITNANCSEVVLQSIIHNSLEEDIEEDAIINNLKNVSCDCPRPCAFFRYDMTISSSQLPSRASSQFILNQLDMKQDLQRLRDNYIEVRVYLGSNIVREETHEPQYTFTSMLAYLGGQMGFFLGASLVTLTEFFETLILFFYLFFKRKIVEMGKMEPQPSVSTEEEKKKPEQGKY</sequence>
<dbReference type="PRINTS" id="PR01078">
    <property type="entry name" value="AMINACHANNEL"/>
</dbReference>
<comment type="caution">
    <text evidence="14">The sequence shown here is derived from an EMBL/GenBank/DDBJ whole genome shotgun (WGS) entry which is preliminary data.</text>
</comment>
<keyword evidence="2 11" id="KW-0813">Transport</keyword>
<evidence type="ECO:0000256" key="4">
    <source>
        <dbReference type="ARBA" id="ARBA00022692"/>
    </source>
</evidence>
<evidence type="ECO:0000256" key="2">
    <source>
        <dbReference type="ARBA" id="ARBA00022448"/>
    </source>
</evidence>
<evidence type="ECO:0000256" key="9">
    <source>
        <dbReference type="ARBA" id="ARBA00023201"/>
    </source>
</evidence>
<keyword evidence="15" id="KW-1185">Reference proteome</keyword>
<keyword evidence="4 11" id="KW-0812">Transmembrane</keyword>
<keyword evidence="5 13" id="KW-1133">Transmembrane helix</keyword>
<feature type="compositionally biased region" description="Basic and acidic residues" evidence="12">
    <location>
        <begin position="181"/>
        <end position="192"/>
    </location>
</feature>